<feature type="domain" description="Carrier" evidence="12">
    <location>
        <begin position="2992"/>
        <end position="3066"/>
    </location>
</feature>
<dbReference type="InterPro" id="IPR018201">
    <property type="entry name" value="Ketoacyl_synth_AS"/>
</dbReference>
<dbReference type="SUPFAM" id="SSF47336">
    <property type="entry name" value="ACP-like"/>
    <property type="match status" value="6"/>
</dbReference>
<protein>
    <submittedName>
        <fullName evidence="15">PfaD family polyunsaturated fatty acid/polyketide biosynthesis protein</fullName>
    </submittedName>
</protein>
<dbReference type="InterPro" id="IPR009081">
    <property type="entry name" value="PP-bd_ACP"/>
</dbReference>
<dbReference type="Pfam" id="PF14765">
    <property type="entry name" value="PS-DH"/>
    <property type="match status" value="1"/>
</dbReference>
<dbReference type="InterPro" id="IPR036736">
    <property type="entry name" value="ACP-like_sf"/>
</dbReference>
<comment type="subcellular location">
    <subcellularLocation>
        <location evidence="1">Cytoplasm</location>
    </subcellularLocation>
</comment>
<feature type="domain" description="PKS/mFAS DH" evidence="14">
    <location>
        <begin position="2637"/>
        <end position="2949"/>
    </location>
</feature>
<dbReference type="Pfam" id="PF08659">
    <property type="entry name" value="KR"/>
    <property type="match status" value="3"/>
</dbReference>
<evidence type="ECO:0000256" key="2">
    <source>
        <dbReference type="ARBA" id="ARBA00004792"/>
    </source>
</evidence>
<evidence type="ECO:0000256" key="6">
    <source>
        <dbReference type="ARBA" id="ARBA00022490"/>
    </source>
</evidence>
<dbReference type="CDD" id="cd08953">
    <property type="entry name" value="KR_2_SDR_x"/>
    <property type="match status" value="3"/>
</dbReference>
<dbReference type="Pfam" id="PF02801">
    <property type="entry name" value="Ketoacyl-synt_C"/>
    <property type="match status" value="5"/>
</dbReference>
<dbReference type="Gene3D" id="3.20.20.70">
    <property type="entry name" value="Aldolase class I"/>
    <property type="match status" value="1"/>
</dbReference>
<feature type="domain" description="Ketosynthase family 3 (KS3)" evidence="13">
    <location>
        <begin position="3088"/>
        <end position="3525"/>
    </location>
</feature>
<dbReference type="Gene3D" id="1.10.1240.100">
    <property type="match status" value="3"/>
</dbReference>
<organism evidence="15 16">
    <name type="scientific">Spartinivicinus poritis</name>
    <dbReference type="NCBI Taxonomy" id="2994640"/>
    <lineage>
        <taxon>Bacteria</taxon>
        <taxon>Pseudomonadati</taxon>
        <taxon>Pseudomonadota</taxon>
        <taxon>Gammaproteobacteria</taxon>
        <taxon>Oceanospirillales</taxon>
        <taxon>Zooshikellaceae</taxon>
        <taxon>Spartinivicinus</taxon>
    </lineage>
</organism>
<feature type="active site" description="Proton acceptor; for dehydratase activity" evidence="10">
    <location>
        <position position="2673"/>
    </location>
</feature>
<dbReference type="InterPro" id="IPR054514">
    <property type="entry name" value="RhiE-like_linker"/>
</dbReference>
<dbReference type="InterPro" id="IPR049552">
    <property type="entry name" value="PKS_DH_N"/>
</dbReference>
<dbReference type="SMART" id="SM00823">
    <property type="entry name" value="PKS_PP"/>
    <property type="match status" value="6"/>
</dbReference>
<dbReference type="SMART" id="SM01294">
    <property type="entry name" value="PKS_PP_betabranch"/>
    <property type="match status" value="5"/>
</dbReference>
<evidence type="ECO:0000313" key="15">
    <source>
        <dbReference type="EMBL" id="MDE1462573.1"/>
    </source>
</evidence>
<dbReference type="InterPro" id="IPR042104">
    <property type="entry name" value="PKS_dehydratase_sf"/>
</dbReference>
<feature type="domain" description="Ketosynthase family 3 (KS3)" evidence="13">
    <location>
        <begin position="5827"/>
        <end position="6247"/>
    </location>
</feature>
<feature type="region of interest" description="C-terminal hotdog fold" evidence="10">
    <location>
        <begin position="2793"/>
        <end position="2949"/>
    </location>
</feature>
<feature type="domain" description="Carrier" evidence="12">
    <location>
        <begin position="3957"/>
        <end position="4031"/>
    </location>
</feature>
<feature type="domain" description="Ketosynthase family 3 (KS3)" evidence="13">
    <location>
        <begin position="923"/>
        <end position="1353"/>
    </location>
</feature>
<keyword evidence="8" id="KW-0808">Transferase</keyword>
<evidence type="ECO:0000256" key="9">
    <source>
        <dbReference type="ARBA" id="ARBA00022737"/>
    </source>
</evidence>
<dbReference type="SMART" id="SM00825">
    <property type="entry name" value="PKS_KS"/>
    <property type="match status" value="5"/>
</dbReference>
<dbReference type="Gene3D" id="3.40.47.10">
    <property type="match status" value="5"/>
</dbReference>
<feature type="domain" description="Ketosynthase family 3 (KS3)" evidence="13">
    <location>
        <begin position="4571"/>
        <end position="4989"/>
    </location>
</feature>
<dbReference type="Gene3D" id="3.40.50.720">
    <property type="entry name" value="NAD(P)-binding Rossmann-like Domain"/>
    <property type="match status" value="3"/>
</dbReference>
<dbReference type="InterPro" id="IPR014179">
    <property type="entry name" value="PfaD-like_TIM-barrel"/>
</dbReference>
<evidence type="ECO:0000256" key="8">
    <source>
        <dbReference type="ARBA" id="ARBA00022679"/>
    </source>
</evidence>
<dbReference type="InterPro" id="IPR014030">
    <property type="entry name" value="Ketoacyl_synth_N"/>
</dbReference>
<dbReference type="InterPro" id="IPR049900">
    <property type="entry name" value="PKS_mFAS_DH"/>
</dbReference>
<evidence type="ECO:0000256" key="1">
    <source>
        <dbReference type="ARBA" id="ARBA00004496"/>
    </source>
</evidence>
<feature type="region of interest" description="N-terminal hotdog fold" evidence="10">
    <location>
        <begin position="1"/>
        <end position="119"/>
    </location>
</feature>
<dbReference type="InterPro" id="IPR050091">
    <property type="entry name" value="PKS_NRPS_Biosynth_Enz"/>
</dbReference>
<comment type="similarity">
    <text evidence="4">Belongs to the short-chain dehydrogenases/reductases (SDR) family.</text>
</comment>
<feature type="domain" description="Carrier" evidence="12">
    <location>
        <begin position="2062"/>
        <end position="2137"/>
    </location>
</feature>
<dbReference type="InterPro" id="IPR020841">
    <property type="entry name" value="PKS_Beta-ketoAc_synthase_dom"/>
</dbReference>
<feature type="region of interest" description="Disordered" evidence="11">
    <location>
        <begin position="3771"/>
        <end position="3803"/>
    </location>
</feature>
<dbReference type="Gene3D" id="3.10.129.110">
    <property type="entry name" value="Polyketide synthase dehydratase"/>
    <property type="match status" value="2"/>
</dbReference>
<feature type="active site" description="Proton donor; for dehydratase activity" evidence="10">
    <location>
        <position position="204"/>
    </location>
</feature>
<dbReference type="SMART" id="SM00822">
    <property type="entry name" value="PKS_KR"/>
    <property type="match status" value="3"/>
</dbReference>
<comment type="pathway">
    <text evidence="3">Lipid metabolism; fatty acid biosynthesis.</text>
</comment>
<comment type="pathway">
    <text evidence="2">Antibiotic biosynthesis.</text>
</comment>
<evidence type="ECO:0000256" key="11">
    <source>
        <dbReference type="SAM" id="MobiDB-lite"/>
    </source>
</evidence>
<evidence type="ECO:0000256" key="5">
    <source>
        <dbReference type="ARBA" id="ARBA00022450"/>
    </source>
</evidence>
<dbReference type="Pfam" id="PF03060">
    <property type="entry name" value="NMO"/>
    <property type="match status" value="1"/>
</dbReference>
<dbReference type="PROSITE" id="PS52019">
    <property type="entry name" value="PKS_MFAS_DH"/>
    <property type="match status" value="2"/>
</dbReference>
<dbReference type="Proteomes" id="UP001528823">
    <property type="component" value="Unassembled WGS sequence"/>
</dbReference>
<name>A0ABT5U870_9GAMM</name>
<dbReference type="SUPFAM" id="SSF51735">
    <property type="entry name" value="NAD(P)-binding Rossmann-fold domains"/>
    <property type="match status" value="4"/>
</dbReference>
<dbReference type="InterPro" id="IPR013968">
    <property type="entry name" value="PKS_KR"/>
</dbReference>
<dbReference type="InterPro" id="IPR057326">
    <property type="entry name" value="KR_dom"/>
</dbReference>
<dbReference type="PROSITE" id="PS00012">
    <property type="entry name" value="PHOSPHOPANTETHEINE"/>
    <property type="match status" value="3"/>
</dbReference>
<dbReference type="Gene3D" id="1.10.1200.10">
    <property type="entry name" value="ACP-like"/>
    <property type="match status" value="6"/>
</dbReference>
<evidence type="ECO:0000256" key="3">
    <source>
        <dbReference type="ARBA" id="ARBA00005194"/>
    </source>
</evidence>
<dbReference type="Pfam" id="PF00109">
    <property type="entry name" value="ketoacyl-synt"/>
    <property type="match status" value="5"/>
</dbReference>
<comment type="caution">
    <text evidence="15">The sequence shown here is derived from an EMBL/GenBank/DDBJ whole genome shotgun (WGS) entry which is preliminary data.</text>
</comment>
<dbReference type="Pfam" id="PF22336">
    <property type="entry name" value="RhiE-like_linker"/>
    <property type="match status" value="3"/>
</dbReference>
<feature type="domain" description="Carrier" evidence="12">
    <location>
        <begin position="350"/>
        <end position="424"/>
    </location>
</feature>
<keyword evidence="7" id="KW-0597">Phosphoprotein</keyword>
<dbReference type="RefSeq" id="WP_274688930.1">
    <property type="nucleotide sequence ID" value="NZ_JAPMOU010000012.1"/>
</dbReference>
<evidence type="ECO:0000313" key="16">
    <source>
        <dbReference type="Proteomes" id="UP001528823"/>
    </source>
</evidence>
<keyword evidence="16" id="KW-1185">Reference proteome</keyword>
<accession>A0ABT5U870</accession>
<dbReference type="Pfam" id="PF21607">
    <property type="entry name" value="FabD_helical_ins"/>
    <property type="match status" value="1"/>
</dbReference>
<dbReference type="Pfam" id="PF00550">
    <property type="entry name" value="PP-binding"/>
    <property type="match status" value="6"/>
</dbReference>
<evidence type="ECO:0000256" key="7">
    <source>
        <dbReference type="ARBA" id="ARBA00022553"/>
    </source>
</evidence>
<dbReference type="PANTHER" id="PTHR43775">
    <property type="entry name" value="FATTY ACID SYNTHASE"/>
    <property type="match status" value="1"/>
</dbReference>
<dbReference type="SUPFAM" id="SSF51412">
    <property type="entry name" value="Inosine monophosphate dehydrogenase (IMPDH)"/>
    <property type="match status" value="1"/>
</dbReference>
<keyword evidence="9" id="KW-0677">Repeat</keyword>
<feature type="region of interest" description="Disordered" evidence="11">
    <location>
        <begin position="2150"/>
        <end position="2191"/>
    </location>
</feature>
<dbReference type="NCBIfam" id="TIGR02814">
    <property type="entry name" value="pfaD_fam"/>
    <property type="match status" value="1"/>
</dbReference>
<dbReference type="PANTHER" id="PTHR43775:SF37">
    <property type="entry name" value="SI:DKEY-61P9.11"/>
    <property type="match status" value="1"/>
</dbReference>
<dbReference type="InterPro" id="IPR049551">
    <property type="entry name" value="PKS_DH_C"/>
</dbReference>
<dbReference type="InterPro" id="IPR020806">
    <property type="entry name" value="PKS_PP-bd"/>
</dbReference>
<keyword evidence="5" id="KW-0596">Phosphopantetheine</keyword>
<dbReference type="PROSITE" id="PS52004">
    <property type="entry name" value="KS3_2"/>
    <property type="match status" value="5"/>
</dbReference>
<keyword evidence="6" id="KW-0963">Cytoplasm</keyword>
<dbReference type="EMBL" id="JAPMOU010000012">
    <property type="protein sequence ID" value="MDE1462573.1"/>
    <property type="molecule type" value="Genomic_DNA"/>
</dbReference>
<evidence type="ECO:0000259" key="12">
    <source>
        <dbReference type="PROSITE" id="PS50075"/>
    </source>
</evidence>
<feature type="region of interest" description="Disordered" evidence="11">
    <location>
        <begin position="438"/>
        <end position="458"/>
    </location>
</feature>
<feature type="domain" description="Carrier" evidence="12">
    <location>
        <begin position="3830"/>
        <end position="3907"/>
    </location>
</feature>
<dbReference type="InterPro" id="IPR013785">
    <property type="entry name" value="Aldolase_TIM"/>
</dbReference>
<dbReference type="Pfam" id="PF21089">
    <property type="entry name" value="PKS_DH_N"/>
    <property type="match status" value="2"/>
</dbReference>
<dbReference type="InterPro" id="IPR016039">
    <property type="entry name" value="Thiolase-like"/>
</dbReference>
<evidence type="ECO:0000256" key="4">
    <source>
        <dbReference type="ARBA" id="ARBA00006484"/>
    </source>
</evidence>
<dbReference type="InterPro" id="IPR014031">
    <property type="entry name" value="Ketoacyl_synth_C"/>
</dbReference>
<dbReference type="PROSITE" id="PS50075">
    <property type="entry name" value="CARRIER"/>
    <property type="match status" value="6"/>
</dbReference>
<feature type="domain" description="Ketosynthase family 3 (KS3)" evidence="13">
    <location>
        <begin position="2196"/>
        <end position="2605"/>
    </location>
</feature>
<evidence type="ECO:0000259" key="14">
    <source>
        <dbReference type="PROSITE" id="PS52019"/>
    </source>
</evidence>
<dbReference type="InterPro" id="IPR006162">
    <property type="entry name" value="Ppantetheine_attach_site"/>
</dbReference>
<feature type="active site" description="Proton donor; for dehydratase activity" evidence="10">
    <location>
        <position position="2854"/>
    </location>
</feature>
<feature type="active site" description="Proton acceptor; for dehydratase activity" evidence="10">
    <location>
        <position position="21"/>
    </location>
</feature>
<dbReference type="InterPro" id="IPR036291">
    <property type="entry name" value="NAD(P)-bd_dom_sf"/>
</dbReference>
<reference evidence="15 16" key="1">
    <citation type="submission" date="2022-11" db="EMBL/GenBank/DDBJ databases">
        <title>Spartinivicinus poritis sp. nov., isolated from scleractinian coral Porites lutea.</title>
        <authorList>
            <person name="Zhang G."/>
            <person name="Cai L."/>
            <person name="Wei Q."/>
        </authorList>
    </citation>
    <scope>NUCLEOTIDE SEQUENCE [LARGE SCALE GENOMIC DNA]</scope>
    <source>
        <strain evidence="15 16">A2-2</strain>
    </source>
</reference>
<feature type="compositionally biased region" description="Polar residues" evidence="11">
    <location>
        <begin position="3775"/>
        <end position="3792"/>
    </location>
</feature>
<dbReference type="PROSITE" id="PS00606">
    <property type="entry name" value="KS3_1"/>
    <property type="match status" value="4"/>
</dbReference>
<feature type="domain" description="Carrier" evidence="12">
    <location>
        <begin position="5690"/>
        <end position="5765"/>
    </location>
</feature>
<dbReference type="InterPro" id="IPR049489">
    <property type="entry name" value="FabD-like_helical_ins"/>
</dbReference>
<dbReference type="SUPFAM" id="SSF53901">
    <property type="entry name" value="Thiolase-like"/>
    <property type="match status" value="5"/>
</dbReference>
<feature type="region of interest" description="Disordered" evidence="11">
    <location>
        <begin position="4037"/>
        <end position="4056"/>
    </location>
</feature>
<feature type="region of interest" description="C-terminal hotdog fold" evidence="10">
    <location>
        <begin position="143"/>
        <end position="301"/>
    </location>
</feature>
<feature type="compositionally biased region" description="Low complexity" evidence="11">
    <location>
        <begin position="2177"/>
        <end position="2191"/>
    </location>
</feature>
<evidence type="ECO:0000259" key="13">
    <source>
        <dbReference type="PROSITE" id="PS52004"/>
    </source>
</evidence>
<gene>
    <name evidence="15" type="ORF">ORQ98_11390</name>
</gene>
<dbReference type="CDD" id="cd00833">
    <property type="entry name" value="PKS"/>
    <property type="match status" value="5"/>
</dbReference>
<sequence>MRKKAQYQFILENDNFIVRDHRVHDVRILPGVTFLDVIYRFGQQLFGHCNFELQAILFKAPIATTESWDKKVRVIFTPQLTDSQWQVTIQSQPIKPGQAHDEDWDENAECQLTLVKSHQQKTTSINDDKALAIDPQAFIKQATDQWSMEGIYQLARQVGVEHRTFMKTAGVVYRQGDEELMHLKLNALAEEFRENFYAHPAFLDGATFAGSSGKLAGHDAGVFYGQMPYIPISIQRFRAYSALPSEIYVYSRGTTDPHPARQPHQQPDVISNDITLFNQQGLVLAEFHHLSLKRIRSPELIQRLMSSAASSQAPESIKWNSPVKPVAKPEGVGADNQTQQQVVDTDLLKAQTQRYLQKAIGKVLAKPSDQVGINTGFYSLGLDSTQLLYLVKQLEQGLAASLYPTLLFEYTTIHALSDYLIERYSHALANLFQRPDADHSPVEVSGQNKASLDEPREVPENSLLEDKTWCFAPKWQVQSLAKTTVANPIAQRIILCHPSSSVLENLSASFGDGVVIVQPVVHESIATDFRHQFDLTLQQIQGYLQGPVTTPLALQVLGDFRGDNCYSRALAGLLRTAQQENPLIHGQIIGIDDLDEYPIEVLASLLKQEAYGYDRHRIQVHYRGKSAKQRYIERLVPVSLGQSAERSPLQASQQPLQAAEPVVYREQGVYLITGGLGGLGYHLAQALAQTARVRLVLVGRSVLNQSGQAKLEQLRQRGSEVTYISTDISQSEAVQALVSQIKQDYGQLNGIFHSAGVIRDSVLLKKKPQEIDDVFGSKVHGLCYLDQATQTEPLDFFLLYSSISAVTGNLGQADYASANGFMDIFAQVRNQRVKAGQRSGQTITINWPLWQEGGMSLPDELVSMIKAASGMTLLPTSAGLAVLTKALYQTPTQWVICQGNESQIRQHLGLVADKVMITSRGEQADIAIVGLAGSYPMAQDIAEFSRNLRAGRDCITAIPKDRWDSTAFSYQVEDYYQWGGFIGDIDKFDPLFFNISPRQAEIMDPQARLFLQTAWAACEDAGVYFDRNAHGSNPVGVFVGAFWSHYELYSQGASQGGQPMAFGNSLASIANMVSYSLNLHGPSIALDTMCSSALTSIHLACESIRRQECQYAIAGGVNVVTHPHKYLFLKEMEFLSSDGRCRSFGDGGDGYVPGEGVGAVLLTSLENAEAAGHSIYGVIKGSSINHVGKTSGAMVPSPHAQAELISAALTQTGVDPRTISYVEAHGTGTRLGDPIEVQGLQTAFKQWTSETQYCALGSSKSNIGHLEAAAGVAGLTKILLQLKYQEIFPTLHAETLNRHILLEESPFYLPKALQPWPRPEIIDEDGETSIYPRRSGVSAFGANGSNAHLIIEEYIPLPAEEQEKPLFARQGSYLIVLSAQHQTQLRAVIVNLLQALTEVDDHRAPDIGDIAYTLQVGREAMDERLGLLVRSTEELKRQLTAYLQDAESVNGFYRGTAKPHNDMLALFATDEDLQAAMADWIAKGKYEKLLSLWVNGLRVDWHRLYGAVKPRRVSLPTYPIVKERYWVETNIPDKDKSATVQRAAYFMRKNWTVSPVPMLALAGSSPAPLQENKHSAIIIYNQATTKLAEALAKQFHQALPLAVTAIDDEMASIEQFISHCTTWLDLSGVFQDELPQAPGSFDWIRPLQALLEHKRTGGICLLQVTQGLESCQNASTSPAGAQAAGLYRMLQAEYPAITSKHLDLDPKLQTVSELVSIILQEIALEGREIAVCYRGQQRFVPALEVQPLLAVKAPKNRFSPDQVLLITGGTQGLGLLCARHLVAHYGVKQLVLTGREVIPPKGEWNRLADFSASLQQKIQAIQGLEDQGVTVRVLSLALVNQEAVVAEIKAIETTMGPIAGLIHAAGTADAHNPAFIRKSVDSMSTVLSPKVQGTLNLLQSLNPSNLAFALLFSSISAEIPSLAAGQSDYAMANAFMDYIAQANHQGLPVVSIQWPSWKDTGMGEVKSQAYQNTGLLSITDQEGLAFLDNILAQLKTPLIGSVIAPVIVNSVEFKAEALLTLPNGQHSPIKPSPAKNTQKNTVQITTSCHHPAANPLLTDSAKPRLYAYLQGLVEAEAKLKPGQLDVDTPFANYGIDSIILTQILRKLQQALALELEPSILLEYSTLAAFGDWLIRSYPVEIAGIEGGLPAKPDPEVLSTSSAGTATVADKRNESTQEELQAQPQAESSQAAALSPKAPIAVIGMACRFPGAEDVEAYWQLLAQGQSALQKIPKSHWGRQTDYYAGLLNDVYGFDPEFFQLPVADVQHMDPQALVLLEESLKAFYHAGYTHQSMSGSNMGVYIGGRAPVPAAVECLDKARNPMMIAGQNYLAANLAQFFNLQGPALVVDTACSSALVAMKMATDALQAGATEMALVGGVSLLTSPTAHEMFTRRNLLQENGEFHILDQRANGVVLGEGAGVVLLKPLSQAEQDGDRIYAVIDGLAVNNDGRTAGPATPNIEAQRAVMQAALQQSGCQPTQVQYLDVNGSGSQVTDILEMKAVASIYRADSSSSTALSSSPLYLGSMKPNIGHPLCAEGMASFIKTVLMVHHQCLVPFLSGQEPLEHFSLAAAQCQLPREQQSMPLAYAAINCFADGGTNAHVILKHYETHKADPVRSPLALPTLNRRDVRSLQQGQNPALAAAPLQMKTLQHGFARSKSWSQQLTVDHPVLGNHRIYGQAVLPGLAWIDFLYQWFAEEELTYNTLELRHLSIYRPLVVTEMAPAQLTVEALPQEAGYWQLTVRDQRASATSEAIYITAEIHPVTPHAFVEAATLPPMAHSANSPGAAQYLEDNKNNGQLAEIYQHYHREQLSHSAIMKPSGHFYLDSESLWVYVTENNQGQISPAEYLFHPALIDGSALGLGWLGASLVKEETGKGIQPTASYLFLPLYYESFYASEPLKDKCYARVQRASLVAKGELITFTVEFFTVTGKKIAELNNLSTKRVRNAEFLGQSQQPSAQPAYSEALSVAIGATTVASREGVDLAIEETADTATSMKSFLTSVVAAHLGVDPRTVDLKAGYYELGLDSALLLEVVKSIASGLALNLSPTLLFEYTTIDSLAKHLMATYGDSRLVASPVAPEAALKKQVTDQSVAVIGMAGRYPKAENLNAFWENLKAGKDCITEIPAERWNSNRFDQMKSPSGKNLSKWGGFIDDVDCFDAEFFRVSPREAKFMDPQERLFLEVCWEAMEDAGYTPENMVVNQVDSSDDQPRCPVGVFAGVMHKDYTLLQNEAAYEGQQIPLSLNMAQIANRVSYFCNFHGPSITIDTACSSSLTAVHLAIEQIHQGKIQLALAGGVNLSLHPGKYQTYGMMDMHASDGYCHTFGEGGDGYVSAEGVGAVLLKPLAQALADKDSIYAVIKGSSINHVGKVSGMTVPSPVAQGEMIAECLKNTGVDPETITYIEAHGTGTSLGDPIEIQGLNRAFKASTAKIQYCALGSVKSNMGHAEAAAGICGLTKAILQLHHKTRVKTLHAEAINPYLDLASSPFYIQQTTETWQLDSSATASVRRAGVSSFGASGSNAHLILEEAPSSIAATEIKRPRAVPVLVPLSASNNDRLRAYADRLLGFLEAHPSVDLVSLAYTLQTGRVSLEQRLIVLASNVDELQASLTAFLDSPSASIANRLWQGRAQSKGTGSASLEVDASTKGEGGLDRIRQWAAQGTLKDQLEQVAQAWVQGYHLDWHALYEELPQRLHLPTYPFAKKRHWIDVPGQKHNTRQMIDKKSSANQPSKQPGTAQTSSVISVVQHPLTNTNMSRNTFSAPLNKPNNITLAPLVGSDSLSNRRSANNEQSTAMSENRLAARASGMTAATKKEVSKLTASGAGFAEVPAKPAFSVDSIQSTLIASLARALFTQPEDITIDKPFVDMGLDSIVGVEWIQSINKTYAINLPATKVYDYPTISEFSHFLQQELTRQEYQPAPDQNVQLTVSDAHKHHRETVVAGVTEAVSVLDGKAKHAYSLAMLQQSLKESLATALFMQPDDIAIDKPFVDMGLDSIVGVEWIQSINKTYETNLPATKVYDYPTMSEFATFLQQLLSQSEPRQQSCAQEVTPSLPTSQPKLAQPEIAAEPTLDSGSEALSLHNVVDVNYRAPSASDEKLPEHFGSSLFQQRYGCQLSYFTGSMYRAIASEALVVAMGQAGLLSFFGSAGLSLDALEQSIQRIQAQLGETKPYGMCLIANLNDPQKELDQAETFIRYQIPVIEAAAFSTITPALVYCRVKGLTQTQEGRLILPRRIIGKCSRLEVARLFLSRPPMLIVNELVAKGMITEEEAHLSQKIPMVDDLAVEADSGGHTDQGVAFSLLPSVMALKASMTQEHHYPEPIMVGCGGGIGTPQAVAAAFALGADFIFTGSINQCTVESGAHPAVKAILSSISVHDTTTAPAGDMFEIGAMTQVVKKGTQFPQRASRLYQIFHQYSSIEAIPQSVQRDIEQHYFKRSFAEVWDKVCVYKARKNPEQLLEAQANPRIKMKLIFQWYFHYTNQVTLAGTTTEQDNFQIHSGPALGAFNQWVKGTELENWQNRPVVTISQLLMTKACEYIQHKSLFTTSAKTENGISRTSPQTEAIHSTPYQSQDFFAEQAIAIIGMSGQFPQAKNLDQFWENIAEAKQCVSEIPAARWQIDQYFDTDKDAPGKTYSRWLGVLEDIDVFDPLFFNISPAEAKSMDPQQRLFLQNAWHCIENAGLNPATLSDSACGVFVGCSGSDYSQALNAQGLMGVSSSILSARIAYLLNLKGPCSAIDTACSSSLVAIAEACNSLVLGTSDLAIAGGVCILTGPSMHIMTSKAGMLSEQGRCFTFDDRADGFVPGEGVGVILLKRLHEAVRDRDVIHGVIKGWGVNQDGRTNGMTAPSVNSQIALEKGVYDRFGINPETISLVEAHGTGTKLGDPIEVEALISSFSAYTQKTQYCALGSVKSNIGHLLPAAGVSGVIKAVLALQKKMLPPNAQFSTLNRHITLDNSPFYINTALRPWHTAPGIPRCAAVSSFGFSGTNAHLVIQEYAPELTEVETAGSKNQGKTVNVTEPVLVTLSAKNRDRLSGYAANLISFLKCSDASLNLADLAYTYQTGREAMDERIALLVDDKSVLIQLLEVYCEHRLASDNSNQGILYQGAVDKTPGLFTELLDDEDGQALVDQWMKQKNLSKLAKLWVKGLDIDWQLLYDNRRPSRIVAPNYPFAQQRYWLETQGSTTASSVIAEQSPLKRASIYLRPSWCRDDSQAYSRPLASQDSLSSANIDHRLLLLHNHDQKVMAERLQREFTHGLLVQADSIQLSSLGDLSGYDGLIDLTGLCLQPTQRLPEKLQLLQALIDQRRGQSLRLLYLGIKDAPTVEEPLYCMLQSEYRTVTARCLVVAATDVAVGEEALMQQVMAEYQQEALPSLCHYQQQQRLIPVLEQMTPNPGTFNIPADRVVWITGGTRGIGLLCAQHMVAHYGVKKLVLHGKAPLPGRGTWERYVADPAYGDSSTQQKIEAILALEAQGIQVEIQHTPLTDTAQLQQALAMVNQTLGQVAVVLHCAGLMDQETPAFIHKTWDNIEAVLAPKVQGLIHLHEVMKTQPLQRFVLFSSVSAIMPRLAVGQLDYAMANGFMDNWSRHQHQAGNTYYLSLQWPSWKETGMGEVRTQVYRDTGLLSHTNAEGLALLDGALTQSDPVLLPAVVNPAIFNAAVCLQHSMHQQASAGLMPTPLKSEQEKTTEEVLRQPAFDTVAVWVQQLVSQLINLDLDKLDRDKPFQALGIDSILIAQLIRQMDKDMVGEKLDPSIVLENPTVNQLAGYLIQHHGSGLKSVIGHPSTELGGETPLAEVQTNSTHTKPVPLAELENTSQASQKAVSMYTQGDSALLANKIAVVGMACHFPDAPTTHDYWENLLVGRDSMTDVPVNRWDPEKLYLPGEFVKGFSISRWGAFLDKIEYFDPDYFGISRSLAPQVDPLARQWLEVSAEALADSGYTKEALWGENVGVFVGSRMSNFAHKFAPNQFDKNAIVGLGQNFIAAHLAHIYNFKGPNMVVDTACASSLTAIHLAVKSLREGESTVALAGGVDILLDESPYILLSAAQALSPDGRCKTFDESANGIGLGEGCGVLILKRLSQAIADGNKIYGVIEGSAVNNDGATMGVTTPNPEAQEALIEAAIADAGIAPQSISYVEAHGTGTLIGDPIELKGLSHVFRKATDQKQFCSVGSVKSNLGHLLSAAGVAGIIKILLSIVHKQLPQTLHCHTPNSRFQFAQSPLYPVLENQVWAGPLRRAGISAFGLGGNNAHIVLSAEGIPDALLATLTPKSAMPEFQRNYYWPTKPATPVEKKKSKSLLDFIEA</sequence>
<feature type="domain" description="PKS/mFAS DH" evidence="14">
    <location>
        <begin position="1"/>
        <end position="301"/>
    </location>
</feature>
<proteinExistence type="inferred from homology"/>
<feature type="compositionally biased region" description="Polar residues" evidence="11">
    <location>
        <begin position="3722"/>
        <end position="3737"/>
    </location>
</feature>
<feature type="region of interest" description="N-terminal hotdog fold" evidence="10">
    <location>
        <begin position="2637"/>
        <end position="2766"/>
    </location>
</feature>
<feature type="compositionally biased region" description="Polar residues" evidence="11">
    <location>
        <begin position="4037"/>
        <end position="4055"/>
    </location>
</feature>
<evidence type="ECO:0000256" key="10">
    <source>
        <dbReference type="PROSITE-ProRule" id="PRU01363"/>
    </source>
</evidence>
<feature type="region of interest" description="Disordered" evidence="11">
    <location>
        <begin position="3710"/>
        <end position="3737"/>
    </location>
</feature>